<reference evidence="7" key="1">
    <citation type="submission" date="2020-11" db="EMBL/GenBank/DDBJ databases">
        <authorList>
            <person name="Tran Van P."/>
        </authorList>
    </citation>
    <scope>NUCLEOTIDE SEQUENCE</scope>
</reference>
<evidence type="ECO:0000256" key="4">
    <source>
        <dbReference type="ARBA" id="ARBA00022989"/>
    </source>
</evidence>
<evidence type="ECO:0000256" key="6">
    <source>
        <dbReference type="SAM" id="Phobius"/>
    </source>
</evidence>
<dbReference type="PANTHER" id="PTHR12570:SF92">
    <property type="entry name" value="SPICHTHYIN, ISOFORM B"/>
    <property type="match status" value="1"/>
</dbReference>
<evidence type="ECO:0000256" key="3">
    <source>
        <dbReference type="ARBA" id="ARBA00022692"/>
    </source>
</evidence>
<proteinExistence type="inferred from homology"/>
<dbReference type="AlphaFoldDB" id="A0A7R8ZB29"/>
<keyword evidence="3 6" id="KW-0812">Transmembrane</keyword>
<feature type="transmembrane region" description="Helical" evidence="6">
    <location>
        <begin position="95"/>
        <end position="115"/>
    </location>
</feature>
<dbReference type="SUPFAM" id="SSF103481">
    <property type="entry name" value="Multidrug resistance efflux transporter EmrE"/>
    <property type="match status" value="1"/>
</dbReference>
<feature type="transmembrane region" description="Helical" evidence="6">
    <location>
        <begin position="498"/>
        <end position="519"/>
    </location>
</feature>
<dbReference type="InterPro" id="IPR037185">
    <property type="entry name" value="EmrE-like"/>
</dbReference>
<feature type="transmembrane region" description="Helical" evidence="6">
    <location>
        <begin position="196"/>
        <end position="216"/>
    </location>
</feature>
<feature type="transmembrane region" description="Helical" evidence="6">
    <location>
        <begin position="531"/>
        <end position="550"/>
    </location>
</feature>
<comment type="similarity">
    <text evidence="2">Belongs to the NIPA family.</text>
</comment>
<dbReference type="InterPro" id="IPR008521">
    <property type="entry name" value="Mg_trans_NIPA"/>
</dbReference>
<keyword evidence="4 6" id="KW-1133">Transmembrane helix</keyword>
<evidence type="ECO:0000256" key="1">
    <source>
        <dbReference type="ARBA" id="ARBA00004141"/>
    </source>
</evidence>
<evidence type="ECO:0000256" key="2">
    <source>
        <dbReference type="ARBA" id="ARBA00007230"/>
    </source>
</evidence>
<name>A0A7R8ZB29_TIMDO</name>
<dbReference type="EMBL" id="OA567113">
    <property type="protein sequence ID" value="CAD7199900.1"/>
    <property type="molecule type" value="Genomic_DNA"/>
</dbReference>
<evidence type="ECO:0008006" key="8">
    <source>
        <dbReference type="Google" id="ProtNLM"/>
    </source>
</evidence>
<evidence type="ECO:0000313" key="7">
    <source>
        <dbReference type="EMBL" id="CAD7199900.1"/>
    </source>
</evidence>
<feature type="transmembrane region" description="Helical" evidence="6">
    <location>
        <begin position="170"/>
        <end position="189"/>
    </location>
</feature>
<sequence length="603" mass="64987">MRDRRGITIPYCYCRGTVRVRYHTATVLAPYVYDTIPLLSWHRTCTILCWCARTSAPKRRDTCTCDDMCRYLPGMSSPGSDGGTQGALPYDVTQFYIGLGLAVSSSVFIGSSFIIKKKALLRLNRAGSVRAGAGGFGYLKEWVWWAGLLTMGVGEAANFAAYAFAPASLVTPLGALSVLVAAVLASKFLNEKLNLLGKMGCFLCVLGSTIIVIHSPKDEEIESLDILLQKLQDPGFESYIVLVLIISVVIAFYVGPRYGHKNVAVYVILCSLVGSLTVMSCKGLGLALKDTISGEYRRCHVVQGTGACPQGHHLWAPSLVSTGGVMSCKGLGLALKGTISGEYWRCHVVQGTGACPQGHHLWDWGLPSRAPSLVSTGGVMSCKGLGLALKGTISGEYWRCHVVQGTGHHLWTPSLVSTGGVMSCKGLGPALKDTICLVSTGGVMSCKVLGLALKDTISGQSNEMGNWLTWVFLLTVLVCITVQMNYLNKSLDLFNTGIVTPVYYVFFTTLVIVASAILFREWTSLSAQDMIGSICGFLTVIVAIILLNAFRDMEISLADVRGIMRPKRDLLPTSKHQEVYEDEEGLIGGHAPTYGSPGMTRSM</sequence>
<keyword evidence="5 6" id="KW-0472">Membrane</keyword>
<evidence type="ECO:0000256" key="5">
    <source>
        <dbReference type="ARBA" id="ARBA00023136"/>
    </source>
</evidence>
<dbReference type="GO" id="GO:0016020">
    <property type="term" value="C:membrane"/>
    <property type="evidence" value="ECO:0007669"/>
    <property type="project" value="UniProtKB-SubCell"/>
</dbReference>
<gene>
    <name evidence="7" type="ORF">TDIB3V08_LOCUS6138</name>
</gene>
<organism evidence="7">
    <name type="scientific">Timema douglasi</name>
    <name type="common">Walking stick</name>
    <dbReference type="NCBI Taxonomy" id="61478"/>
    <lineage>
        <taxon>Eukaryota</taxon>
        <taxon>Metazoa</taxon>
        <taxon>Ecdysozoa</taxon>
        <taxon>Arthropoda</taxon>
        <taxon>Hexapoda</taxon>
        <taxon>Insecta</taxon>
        <taxon>Pterygota</taxon>
        <taxon>Neoptera</taxon>
        <taxon>Polyneoptera</taxon>
        <taxon>Phasmatodea</taxon>
        <taxon>Timematodea</taxon>
        <taxon>Timematoidea</taxon>
        <taxon>Timematidae</taxon>
        <taxon>Timema</taxon>
    </lineage>
</organism>
<feature type="transmembrane region" description="Helical" evidence="6">
    <location>
        <begin position="236"/>
        <end position="256"/>
    </location>
</feature>
<dbReference type="Pfam" id="PF05653">
    <property type="entry name" value="Mg_trans_NIPA"/>
    <property type="match status" value="2"/>
</dbReference>
<dbReference type="PANTHER" id="PTHR12570">
    <property type="match status" value="1"/>
</dbReference>
<feature type="transmembrane region" description="Helical" evidence="6">
    <location>
        <begin position="467"/>
        <end position="486"/>
    </location>
</feature>
<dbReference type="GO" id="GO:0015095">
    <property type="term" value="F:magnesium ion transmembrane transporter activity"/>
    <property type="evidence" value="ECO:0007669"/>
    <property type="project" value="InterPro"/>
</dbReference>
<comment type="subcellular location">
    <subcellularLocation>
        <location evidence="1">Membrane</location>
        <topology evidence="1">Multi-pass membrane protein</topology>
    </subcellularLocation>
</comment>
<accession>A0A7R8ZB29</accession>
<protein>
    <recommendedName>
        <fullName evidence="8">Magnesium transporter NIPA2</fullName>
    </recommendedName>
</protein>